<evidence type="ECO:0000313" key="6">
    <source>
        <dbReference type="EMBL" id="KAL3795436.1"/>
    </source>
</evidence>
<dbReference type="HAMAP" id="MF_00171">
    <property type="entry name" value="TruA"/>
    <property type="match status" value="1"/>
</dbReference>
<dbReference type="Proteomes" id="UP001530400">
    <property type="component" value="Unassembled WGS sequence"/>
</dbReference>
<name>A0ABD3Q7B0_9STRA</name>
<sequence>MPHQRDRNAFRAAPTSPPQTANIHRFAIRIGWNGSTYKGFQSQPYGNTIQDQIEHKLQCLFKRHVGIVAWGRTDAGVHANAAVITIDLTDAEVKRLATRSDGDMQASKAVEAAQFLLQALKRFACSTGVSDREGRLRFGSISALNVVPVPLSFDARYSARWKRYVYYICSGGESIDIPFAWLDYSWRVPWNLDFDAMVKAAELLNGKEHNYEWLSVIQNGELRSSRRALKLTVEEVKFTATLSDMPYFLRHATSAKLYKVTATSDFFLYKMIRRIVGMLVSIGRGHATLTSLAACIDMHDKSIDCSKMKVPKELVETAPPNGLCLEHIEYDIPI</sequence>
<dbReference type="EC" id="5.4.99.12" evidence="4"/>
<dbReference type="GO" id="GO:0160147">
    <property type="term" value="F:tRNA pseudouridine(38-40) synthase activity"/>
    <property type="evidence" value="ECO:0007669"/>
    <property type="project" value="UniProtKB-EC"/>
</dbReference>
<dbReference type="PANTHER" id="PTHR11142">
    <property type="entry name" value="PSEUDOURIDYLATE SYNTHASE"/>
    <property type="match status" value="1"/>
</dbReference>
<dbReference type="InterPro" id="IPR020094">
    <property type="entry name" value="TruA/RsuA/RluB/E/F_N"/>
</dbReference>
<evidence type="ECO:0000256" key="2">
    <source>
        <dbReference type="ARBA" id="ARBA00022694"/>
    </source>
</evidence>
<dbReference type="Pfam" id="PF01416">
    <property type="entry name" value="PseudoU_synth_1"/>
    <property type="match status" value="1"/>
</dbReference>
<dbReference type="InterPro" id="IPR020095">
    <property type="entry name" value="PsdUridine_synth_TruA_C"/>
</dbReference>
<dbReference type="InterPro" id="IPR020103">
    <property type="entry name" value="PsdUridine_synth_cat_dom_sf"/>
</dbReference>
<gene>
    <name evidence="6" type="ORF">ACHAWO_011475</name>
</gene>
<dbReference type="InterPro" id="IPR020097">
    <property type="entry name" value="PsdUridine_synth_TruA_a/b_dom"/>
</dbReference>
<evidence type="ECO:0000259" key="5">
    <source>
        <dbReference type="Pfam" id="PF01416"/>
    </source>
</evidence>
<evidence type="ECO:0000256" key="1">
    <source>
        <dbReference type="ARBA" id="ARBA00009375"/>
    </source>
</evidence>
<dbReference type="EMBL" id="JALLPJ020000319">
    <property type="protein sequence ID" value="KAL3795436.1"/>
    <property type="molecule type" value="Genomic_DNA"/>
</dbReference>
<comment type="catalytic activity">
    <reaction evidence="4">
        <text>uridine(38/39/40) in tRNA = pseudouridine(38/39/40) in tRNA</text>
        <dbReference type="Rhea" id="RHEA:22376"/>
        <dbReference type="Rhea" id="RHEA-COMP:10085"/>
        <dbReference type="Rhea" id="RHEA-COMP:10087"/>
        <dbReference type="ChEBI" id="CHEBI:65314"/>
        <dbReference type="ChEBI" id="CHEBI:65315"/>
        <dbReference type="EC" id="5.4.99.12"/>
    </reaction>
</comment>
<keyword evidence="2 4" id="KW-0819">tRNA processing</keyword>
<dbReference type="InterPro" id="IPR001406">
    <property type="entry name" value="PsdUridine_synth_TruA"/>
</dbReference>
<keyword evidence="3 4" id="KW-0413">Isomerase</keyword>
<evidence type="ECO:0000256" key="4">
    <source>
        <dbReference type="RuleBase" id="RU003792"/>
    </source>
</evidence>
<dbReference type="GO" id="GO:0008033">
    <property type="term" value="P:tRNA processing"/>
    <property type="evidence" value="ECO:0007669"/>
    <property type="project" value="UniProtKB-KW"/>
</dbReference>
<evidence type="ECO:0000313" key="7">
    <source>
        <dbReference type="Proteomes" id="UP001530400"/>
    </source>
</evidence>
<organism evidence="6 7">
    <name type="scientific">Cyclotella atomus</name>
    <dbReference type="NCBI Taxonomy" id="382360"/>
    <lineage>
        <taxon>Eukaryota</taxon>
        <taxon>Sar</taxon>
        <taxon>Stramenopiles</taxon>
        <taxon>Ochrophyta</taxon>
        <taxon>Bacillariophyta</taxon>
        <taxon>Coscinodiscophyceae</taxon>
        <taxon>Thalassiosirophycidae</taxon>
        <taxon>Stephanodiscales</taxon>
        <taxon>Stephanodiscaceae</taxon>
        <taxon>Cyclotella</taxon>
    </lineage>
</organism>
<comment type="caution">
    <text evidence="6">The sequence shown here is derived from an EMBL/GenBank/DDBJ whole genome shotgun (WGS) entry which is preliminary data.</text>
</comment>
<reference evidence="6 7" key="1">
    <citation type="submission" date="2024-10" db="EMBL/GenBank/DDBJ databases">
        <title>Updated reference genomes for cyclostephanoid diatoms.</title>
        <authorList>
            <person name="Roberts W.R."/>
            <person name="Alverson A.J."/>
        </authorList>
    </citation>
    <scope>NUCLEOTIDE SEQUENCE [LARGE SCALE GENOMIC DNA]</scope>
    <source>
        <strain evidence="6 7">AJA010-31</strain>
    </source>
</reference>
<proteinExistence type="inferred from homology"/>
<dbReference type="Gene3D" id="3.30.70.580">
    <property type="entry name" value="Pseudouridine synthase I, catalytic domain, N-terminal subdomain"/>
    <property type="match status" value="1"/>
</dbReference>
<comment type="similarity">
    <text evidence="1 4">Belongs to the tRNA pseudouridine synthase TruA family.</text>
</comment>
<dbReference type="Gene3D" id="3.30.70.660">
    <property type="entry name" value="Pseudouridine synthase I, catalytic domain, C-terminal subdomain"/>
    <property type="match status" value="1"/>
</dbReference>
<protein>
    <recommendedName>
        <fullName evidence="4">tRNA pseudouridine synthase</fullName>
        <ecNumber evidence="4">5.4.99.12</ecNumber>
    </recommendedName>
</protein>
<dbReference type="AlphaFoldDB" id="A0ABD3Q7B0"/>
<feature type="domain" description="Pseudouridine synthase I TruA alpha/beta" evidence="5">
    <location>
        <begin position="243"/>
        <end position="331"/>
    </location>
</feature>
<evidence type="ECO:0000256" key="3">
    <source>
        <dbReference type="ARBA" id="ARBA00023235"/>
    </source>
</evidence>
<keyword evidence="7" id="KW-1185">Reference proteome</keyword>
<dbReference type="PANTHER" id="PTHR11142:SF0">
    <property type="entry name" value="TRNA PSEUDOURIDINE SYNTHASE-LIKE 1"/>
    <property type="match status" value="1"/>
</dbReference>
<accession>A0ABD3Q7B0</accession>
<dbReference type="SUPFAM" id="SSF55120">
    <property type="entry name" value="Pseudouridine synthase"/>
    <property type="match status" value="1"/>
</dbReference>